<protein>
    <submittedName>
        <fullName evidence="3">Reverse transcriptase domain</fullName>
    </submittedName>
</protein>
<dbReference type="Pfam" id="PF13966">
    <property type="entry name" value="zf-RVT"/>
    <property type="match status" value="1"/>
</dbReference>
<name>A0A8T2BG50_9BRAS</name>
<dbReference type="Proteomes" id="UP000694240">
    <property type="component" value="Chromosome 7"/>
</dbReference>
<dbReference type="GO" id="GO:0003964">
    <property type="term" value="F:RNA-directed DNA polymerase activity"/>
    <property type="evidence" value="ECO:0007669"/>
    <property type="project" value="UniProtKB-KW"/>
</dbReference>
<evidence type="ECO:0000259" key="2">
    <source>
        <dbReference type="PROSITE" id="PS50878"/>
    </source>
</evidence>
<dbReference type="PANTHER" id="PTHR33116">
    <property type="entry name" value="REVERSE TRANSCRIPTASE ZINC-BINDING DOMAIN-CONTAINING PROTEIN-RELATED-RELATED"/>
    <property type="match status" value="1"/>
</dbReference>
<evidence type="ECO:0000313" key="4">
    <source>
        <dbReference type="Proteomes" id="UP000694240"/>
    </source>
</evidence>
<keyword evidence="3" id="KW-0695">RNA-directed DNA polymerase</keyword>
<dbReference type="InterPro" id="IPR000477">
    <property type="entry name" value="RT_dom"/>
</dbReference>
<dbReference type="GO" id="GO:0004523">
    <property type="term" value="F:RNA-DNA hybrid ribonuclease activity"/>
    <property type="evidence" value="ECO:0007669"/>
    <property type="project" value="InterPro"/>
</dbReference>
<comment type="caution">
    <text evidence="3">The sequence shown here is derived from an EMBL/GenBank/DDBJ whole genome shotgun (WGS) entry which is preliminary data.</text>
</comment>
<evidence type="ECO:0000256" key="1">
    <source>
        <dbReference type="SAM" id="Coils"/>
    </source>
</evidence>
<reference evidence="3 4" key="1">
    <citation type="submission" date="2020-12" db="EMBL/GenBank/DDBJ databases">
        <title>Concerted genomic and epigenomic changes stabilize Arabidopsis allopolyploids.</title>
        <authorList>
            <person name="Chen Z."/>
        </authorList>
    </citation>
    <scope>NUCLEOTIDE SEQUENCE [LARGE SCALE GENOMIC DNA]</scope>
    <source>
        <strain evidence="3">Allo738</strain>
        <tissue evidence="3">Leaf</tissue>
    </source>
</reference>
<dbReference type="AlphaFoldDB" id="A0A8T2BG50"/>
<dbReference type="PANTHER" id="PTHR33116:SF86">
    <property type="entry name" value="REVERSE TRANSCRIPTASE DOMAIN-CONTAINING PROTEIN"/>
    <property type="match status" value="1"/>
</dbReference>
<organism evidence="3 4">
    <name type="scientific">Arabidopsis thaliana x Arabidopsis arenosa</name>
    <dbReference type="NCBI Taxonomy" id="1240361"/>
    <lineage>
        <taxon>Eukaryota</taxon>
        <taxon>Viridiplantae</taxon>
        <taxon>Streptophyta</taxon>
        <taxon>Embryophyta</taxon>
        <taxon>Tracheophyta</taxon>
        <taxon>Spermatophyta</taxon>
        <taxon>Magnoliopsida</taxon>
        <taxon>eudicotyledons</taxon>
        <taxon>Gunneridae</taxon>
        <taxon>Pentapetalae</taxon>
        <taxon>rosids</taxon>
        <taxon>malvids</taxon>
        <taxon>Brassicales</taxon>
        <taxon>Brassicaceae</taxon>
        <taxon>Camelineae</taxon>
        <taxon>Arabidopsis</taxon>
    </lineage>
</organism>
<dbReference type="Pfam" id="PF00078">
    <property type="entry name" value="RVT_1"/>
    <property type="match status" value="1"/>
</dbReference>
<feature type="domain" description="Reverse transcriptase" evidence="2">
    <location>
        <begin position="351"/>
        <end position="633"/>
    </location>
</feature>
<keyword evidence="3" id="KW-0548">Nucleotidyltransferase</keyword>
<dbReference type="GO" id="GO:0003676">
    <property type="term" value="F:nucleic acid binding"/>
    <property type="evidence" value="ECO:0007669"/>
    <property type="project" value="InterPro"/>
</dbReference>
<keyword evidence="3" id="KW-0808">Transferase</keyword>
<sequence>MAVLGENKVSPWLLSGDFNDILDNGEKFGGPPRWEGSFLAFRSFVSQQGLWDIKHSGNSFSWRGTRYSHFIRSRLDRSMANCAWSEKFPTGRCRYLRFEGSDHRPLVTFFNDVKHRKQSPFRFDRSLTEKEEVTDLIKKAWQQDNHSSTIPKLDLCRRKIIEWLKENHKNSTAEIKQNQEKLEQALSASIPDSPLIASLSAKLELAYKEEESFWKQRSRINWLHSGDRNTSFFHAVTRGRRALNSFSVIEDEMGNEFVEEDQIANTFSQVFQGIFTTNGNSEFQLIDEILQPKITEAMNASLIAIPSLLEIKEAVLAINSSKAPGPDGFSSKFYQAYWPTIGIDVSREIRSFFETNVLNSRHNETHVRLIPKGLAPRKVGDYRPIALCNVHYKIIAKILTKRLQPILPLLISPYQSAFVPNRAISDNVLITHEVLHFLRTSEAKKYCSMAVKTDMSKAYDRIEWGFLKAVLQRIGFHDKWIAWVMECVTTVSYKFLINGTPQGQVVPSRGLRQGDPLSSYLFILCTEVLSGLCSKAQARGKLPGIRVARASPLINHLLFADDTMFFCKSSPACCLALTTILEQYEAMSGQSINLLKSAITFSSKTSNDTKSKVKQALKINQEGGIGKYLGLPEHFGRKKRDIFSSIVDKIRQRAHSWTSRFLSGAGKQVLLKSILTAMPTYAMSCFKLPSSLCKQIQSVLLRFWWDEKPGKKKMSWVAWSKLTRPKFEGGLGFKDIEAFNDALLANIGWRLLSNPDSLLGKTLLGKYCHSSSFLDCTSPSSASHGWRGILIGRDLLKKGLGWSIGDGSNVRVWQDPWISLHQPLVPFGPPPETKEDMLVKELICPSSNDWSPSAIRSILPQYEDSIRAIILSKRCLKDALIWLPESSGVYSTKTGYHLAIKAALEHPTSPAVFNWQRNIWSLKIVPKLKNFLWKAASGALSLGSNLAMRGLRSSTCCKRCGAVENELHLFLNCPFTQRVWAATPLHISFVAGNFQNFKDLLSLSLKSTALPPTGLSVSPLAPWVMWNLWKARNTLIFEDRSLSELDIVIKSLKEAKEWQFAQVALPRPRRKLEPLPSGQRTSAAHKCFVDAAWSATTRVSGQGWHLLDSQGNALGRFTDSRHHVASALAAEALAVRSALLSIHSVPAFSNIRRLEIHSDSQVLVSLLNSKASSKELKAIIHDIHCLSADLSLISFHFVPRLNNLVADSLAKSALFAAISFSPSGVF</sequence>
<dbReference type="InterPro" id="IPR044730">
    <property type="entry name" value="RNase_H-like_dom_plant"/>
</dbReference>
<accession>A0A8T2BG50</accession>
<dbReference type="CDD" id="cd06222">
    <property type="entry name" value="RNase_H_like"/>
    <property type="match status" value="1"/>
</dbReference>
<dbReference type="Pfam" id="PF13456">
    <property type="entry name" value="RVT_3"/>
    <property type="match status" value="1"/>
</dbReference>
<dbReference type="CDD" id="cd01650">
    <property type="entry name" value="RT_nLTR_like"/>
    <property type="match status" value="1"/>
</dbReference>
<proteinExistence type="predicted"/>
<keyword evidence="1" id="KW-0175">Coiled coil</keyword>
<dbReference type="InterPro" id="IPR026960">
    <property type="entry name" value="RVT-Znf"/>
</dbReference>
<gene>
    <name evidence="3" type="ORF">ISN45_Aa02g011500</name>
</gene>
<dbReference type="EMBL" id="JAEFBK010000007">
    <property type="protein sequence ID" value="KAG7585805.1"/>
    <property type="molecule type" value="Genomic_DNA"/>
</dbReference>
<keyword evidence="4" id="KW-1185">Reference proteome</keyword>
<feature type="coiled-coil region" evidence="1">
    <location>
        <begin position="161"/>
        <end position="188"/>
    </location>
</feature>
<dbReference type="InterPro" id="IPR002156">
    <property type="entry name" value="RNaseH_domain"/>
</dbReference>
<evidence type="ECO:0000313" key="3">
    <source>
        <dbReference type="EMBL" id="KAG7585805.1"/>
    </source>
</evidence>
<dbReference type="PROSITE" id="PS50878">
    <property type="entry name" value="RT_POL"/>
    <property type="match status" value="1"/>
</dbReference>